<proteinExistence type="predicted"/>
<accession>A0A1M4YCN9</accession>
<dbReference type="RefSeq" id="WP_143186890.1">
    <property type="nucleotide sequence ID" value="NZ_FQVA01000001.1"/>
</dbReference>
<protein>
    <submittedName>
        <fullName evidence="1">Uncharacterized protein</fullName>
    </submittedName>
</protein>
<dbReference type="EMBL" id="FQVA01000001">
    <property type="protein sequence ID" value="SHF03316.1"/>
    <property type="molecule type" value="Genomic_DNA"/>
</dbReference>
<keyword evidence="2" id="KW-1185">Reference proteome</keyword>
<dbReference type="STRING" id="494016.SAMN04487965_1211"/>
<organism evidence="1 2">
    <name type="scientific">Microbulbifer donghaiensis</name>
    <dbReference type="NCBI Taxonomy" id="494016"/>
    <lineage>
        <taxon>Bacteria</taxon>
        <taxon>Pseudomonadati</taxon>
        <taxon>Pseudomonadota</taxon>
        <taxon>Gammaproteobacteria</taxon>
        <taxon>Cellvibrionales</taxon>
        <taxon>Microbulbiferaceae</taxon>
        <taxon>Microbulbifer</taxon>
    </lineage>
</organism>
<evidence type="ECO:0000313" key="1">
    <source>
        <dbReference type="EMBL" id="SHF03316.1"/>
    </source>
</evidence>
<gene>
    <name evidence="1" type="ORF">SAMN04487965_1211</name>
</gene>
<dbReference type="Proteomes" id="UP000184170">
    <property type="component" value="Unassembled WGS sequence"/>
</dbReference>
<evidence type="ECO:0000313" key="2">
    <source>
        <dbReference type="Proteomes" id="UP000184170"/>
    </source>
</evidence>
<dbReference type="AlphaFoldDB" id="A0A1M4YCN9"/>
<dbReference type="OrthoDB" id="7107958at2"/>
<name>A0A1M4YCN9_9GAMM</name>
<reference evidence="2" key="1">
    <citation type="submission" date="2016-11" db="EMBL/GenBank/DDBJ databases">
        <authorList>
            <person name="Varghese N."/>
            <person name="Submissions S."/>
        </authorList>
    </citation>
    <scope>NUCLEOTIDE SEQUENCE [LARGE SCALE GENOMIC DNA]</scope>
    <source>
        <strain evidence="2">CGMCC 1.7063</strain>
    </source>
</reference>
<sequence length="65" mass="7904">MGRRRTRAPGRRRRISYRASPLCRHRIRVRWLLAQRTRLRNYLRRFANTEEAEDSVSPGLENRPD</sequence>